<dbReference type="SUPFAM" id="SSF53850">
    <property type="entry name" value="Periplasmic binding protein-like II"/>
    <property type="match status" value="1"/>
</dbReference>
<accession>A0ABQ2F0I8</accession>
<keyword evidence="3" id="KW-0472">Membrane</keyword>
<comment type="caution">
    <text evidence="7">The sequence shown here is derived from an EMBL/GenBank/DDBJ whole genome shotgun (WGS) entry which is preliminary data.</text>
</comment>
<evidence type="ECO:0000256" key="5">
    <source>
        <dbReference type="ARBA" id="ARBA00023288"/>
    </source>
</evidence>
<keyword evidence="4" id="KW-0564">Palmitate</keyword>
<evidence type="ECO:0000313" key="8">
    <source>
        <dbReference type="Proteomes" id="UP000647587"/>
    </source>
</evidence>
<dbReference type="Gene3D" id="3.40.190.10">
    <property type="entry name" value="Periplasmic binding protein-like II"/>
    <property type="match status" value="1"/>
</dbReference>
<name>A0ABQ2F0I8_9DEIO</name>
<dbReference type="CDD" id="cd13585">
    <property type="entry name" value="PBP2_TMBP_like"/>
    <property type="match status" value="1"/>
</dbReference>
<dbReference type="Proteomes" id="UP000647587">
    <property type="component" value="Unassembled WGS sequence"/>
</dbReference>
<proteinExistence type="predicted"/>
<dbReference type="InterPro" id="IPR006059">
    <property type="entry name" value="SBP"/>
</dbReference>
<keyword evidence="1" id="KW-1003">Cell membrane</keyword>
<evidence type="ECO:0000256" key="2">
    <source>
        <dbReference type="ARBA" id="ARBA00022729"/>
    </source>
</evidence>
<feature type="chain" id="PRO_5046494695" description="Extracellular solute-binding protein" evidence="6">
    <location>
        <begin position="22"/>
        <end position="420"/>
    </location>
</feature>
<keyword evidence="5" id="KW-0449">Lipoprotein</keyword>
<evidence type="ECO:0000256" key="3">
    <source>
        <dbReference type="ARBA" id="ARBA00023136"/>
    </source>
</evidence>
<protein>
    <recommendedName>
        <fullName evidence="9">Extracellular solute-binding protein</fullName>
    </recommendedName>
</protein>
<keyword evidence="8" id="KW-1185">Reference proteome</keyword>
<dbReference type="EMBL" id="BMPP01000019">
    <property type="protein sequence ID" value="GGK38843.1"/>
    <property type="molecule type" value="Genomic_DNA"/>
</dbReference>
<evidence type="ECO:0000313" key="7">
    <source>
        <dbReference type="EMBL" id="GGK38843.1"/>
    </source>
</evidence>
<evidence type="ECO:0008006" key="9">
    <source>
        <dbReference type="Google" id="ProtNLM"/>
    </source>
</evidence>
<evidence type="ECO:0000256" key="6">
    <source>
        <dbReference type="SAM" id="SignalP"/>
    </source>
</evidence>
<reference evidence="8" key="1">
    <citation type="journal article" date="2019" name="Int. J. Syst. Evol. Microbiol.">
        <title>The Global Catalogue of Microorganisms (GCM) 10K type strain sequencing project: providing services to taxonomists for standard genome sequencing and annotation.</title>
        <authorList>
            <consortium name="The Broad Institute Genomics Platform"/>
            <consortium name="The Broad Institute Genome Sequencing Center for Infectious Disease"/>
            <person name="Wu L."/>
            <person name="Ma J."/>
        </authorList>
    </citation>
    <scope>NUCLEOTIDE SEQUENCE [LARGE SCALE GENOMIC DNA]</scope>
    <source>
        <strain evidence="8">JCM 30331</strain>
    </source>
</reference>
<sequence>MKHVVLALPLTLLLSVAAAQTTDPIKGNPNLTGEITYMTNKGDVMKDWLPAFQKLYPKVKVTLIPVAASDLRQKVTTSASGNQMPADVMQIEGVDLEFIARRFPTLLMDLTSKAKKYQRGFSQAHWQGGTVNNKVYGLALDNSTAAMFYRTDLFKKAGINPSKIKTWDDYIAAGVKLQAMNPDIKITSTNVFSDDLMLRALMQQANGGYYFNKDGDITINSPGSQRALAKLKEMWDKKLILQAQAIPEVVGAWKAGRSATIIAPAFMASLLQVIVPEQKGLWGVMPLPGFGKPQPADFGTTYATIAQASKSKDAAWAFTEWLATVGGQRRGFNPGALNAYLPGSDKLNLRNSYFATPNYAAAFQSGQSKLPYLRYTSDANAARQAVMTAQGAVLNGASLTDALNKAARDVANQTGRDIAK</sequence>
<feature type="signal peptide" evidence="6">
    <location>
        <begin position="1"/>
        <end position="21"/>
    </location>
</feature>
<organism evidence="7 8">
    <name type="scientific">Deinococcus malanensis</name>
    <dbReference type="NCBI Taxonomy" id="1706855"/>
    <lineage>
        <taxon>Bacteria</taxon>
        <taxon>Thermotogati</taxon>
        <taxon>Deinococcota</taxon>
        <taxon>Deinococci</taxon>
        <taxon>Deinococcales</taxon>
        <taxon>Deinococcaceae</taxon>
        <taxon>Deinococcus</taxon>
    </lineage>
</organism>
<dbReference type="PANTHER" id="PTHR43649:SF33">
    <property type="entry name" value="POLYGALACTURONAN_RHAMNOGALACTURONAN-BINDING PROTEIN YTCQ"/>
    <property type="match status" value="1"/>
</dbReference>
<dbReference type="InterPro" id="IPR050490">
    <property type="entry name" value="Bact_solute-bd_prot1"/>
</dbReference>
<gene>
    <name evidence="7" type="ORF">GCM10008955_35800</name>
</gene>
<evidence type="ECO:0000256" key="4">
    <source>
        <dbReference type="ARBA" id="ARBA00023139"/>
    </source>
</evidence>
<dbReference type="PANTHER" id="PTHR43649">
    <property type="entry name" value="ARABINOSE-BINDING PROTEIN-RELATED"/>
    <property type="match status" value="1"/>
</dbReference>
<dbReference type="Pfam" id="PF01547">
    <property type="entry name" value="SBP_bac_1"/>
    <property type="match status" value="1"/>
</dbReference>
<evidence type="ECO:0000256" key="1">
    <source>
        <dbReference type="ARBA" id="ARBA00022475"/>
    </source>
</evidence>
<keyword evidence="2 6" id="KW-0732">Signal</keyword>
<dbReference type="RefSeq" id="WP_189011226.1">
    <property type="nucleotide sequence ID" value="NZ_BMPP01000019.1"/>
</dbReference>